<evidence type="ECO:0000259" key="1">
    <source>
        <dbReference type="Pfam" id="PF13649"/>
    </source>
</evidence>
<dbReference type="EC" id="2.1.1.-" evidence="2"/>
<feature type="domain" description="Methyltransferase" evidence="1">
    <location>
        <begin position="54"/>
        <end position="146"/>
    </location>
</feature>
<accession>A0ABV1UYX8</accession>
<dbReference type="PANTHER" id="PTHR43591:SF24">
    <property type="entry name" value="2-METHOXY-6-POLYPRENYL-1,4-BENZOQUINOL METHYLASE, MITOCHONDRIAL"/>
    <property type="match status" value="1"/>
</dbReference>
<proteinExistence type="predicted"/>
<dbReference type="EMBL" id="JBEPBX010000016">
    <property type="protein sequence ID" value="MER6615446.1"/>
    <property type="molecule type" value="Genomic_DNA"/>
</dbReference>
<protein>
    <submittedName>
        <fullName evidence="2">Class I SAM-dependent methyltransferase</fullName>
        <ecNumber evidence="2">2.1.1.-</ecNumber>
    </submittedName>
</protein>
<name>A0ABV1UYX8_9ACTN</name>
<dbReference type="PANTHER" id="PTHR43591">
    <property type="entry name" value="METHYLTRANSFERASE"/>
    <property type="match status" value="1"/>
</dbReference>
<gene>
    <name evidence="2" type="ORF">ABT276_19200</name>
</gene>
<dbReference type="Gene3D" id="3.40.50.150">
    <property type="entry name" value="Vaccinia Virus protein VP39"/>
    <property type="match status" value="1"/>
</dbReference>
<dbReference type="InterPro" id="IPR041698">
    <property type="entry name" value="Methyltransf_25"/>
</dbReference>
<dbReference type="SUPFAM" id="SSF53335">
    <property type="entry name" value="S-adenosyl-L-methionine-dependent methyltransferases"/>
    <property type="match status" value="1"/>
</dbReference>
<comment type="caution">
    <text evidence="2">The sequence shown here is derived from an EMBL/GenBank/DDBJ whole genome shotgun (WGS) entry which is preliminary data.</text>
</comment>
<keyword evidence="2" id="KW-0489">Methyltransferase</keyword>
<dbReference type="Proteomes" id="UP001445472">
    <property type="component" value="Unassembled WGS sequence"/>
</dbReference>
<keyword evidence="2" id="KW-0808">Transferase</keyword>
<dbReference type="GO" id="GO:0032259">
    <property type="term" value="P:methylation"/>
    <property type="evidence" value="ECO:0007669"/>
    <property type="project" value="UniProtKB-KW"/>
</dbReference>
<dbReference type="CDD" id="cd02440">
    <property type="entry name" value="AdoMet_MTases"/>
    <property type="match status" value="1"/>
</dbReference>
<sequence>MTDAIESTAADRAVKAKHRKMWALGDYAALAGDLIPTLGPALVRACGVKAGDRVLDIAAGTGNAAIPAALAGADVVACDLTPELLDVGRQLAGKQGAELEWREADAEALPFGDGEFDTVMSCVGVMFAPHHAATAHELVRVCRPGGTVGLLNWTPEGFIGRMFAAMRPYAPPPPPGAQPPPLWGKEQHVRTLLGDRVTEVEAHRATVEVDRFERPEAFLDYFKAVYGPTIAVYRNIADTPDRVAELDSALVELARQHGCGTGRSTMEWEYLLLTGRRSG</sequence>
<dbReference type="InterPro" id="IPR029063">
    <property type="entry name" value="SAM-dependent_MTases_sf"/>
</dbReference>
<keyword evidence="3" id="KW-1185">Reference proteome</keyword>
<evidence type="ECO:0000313" key="3">
    <source>
        <dbReference type="Proteomes" id="UP001445472"/>
    </source>
</evidence>
<organism evidence="2 3">
    <name type="scientific">Streptomyces xantholiticus</name>
    <dbReference type="NCBI Taxonomy" id="68285"/>
    <lineage>
        <taxon>Bacteria</taxon>
        <taxon>Bacillati</taxon>
        <taxon>Actinomycetota</taxon>
        <taxon>Actinomycetes</taxon>
        <taxon>Kitasatosporales</taxon>
        <taxon>Streptomycetaceae</taxon>
        <taxon>Streptomyces</taxon>
    </lineage>
</organism>
<dbReference type="GO" id="GO:0008168">
    <property type="term" value="F:methyltransferase activity"/>
    <property type="evidence" value="ECO:0007669"/>
    <property type="project" value="UniProtKB-KW"/>
</dbReference>
<dbReference type="RefSeq" id="WP_351977018.1">
    <property type="nucleotide sequence ID" value="NZ_JBEPBX010000016.1"/>
</dbReference>
<dbReference type="Pfam" id="PF13649">
    <property type="entry name" value="Methyltransf_25"/>
    <property type="match status" value="1"/>
</dbReference>
<evidence type="ECO:0000313" key="2">
    <source>
        <dbReference type="EMBL" id="MER6615446.1"/>
    </source>
</evidence>
<reference evidence="2 3" key="1">
    <citation type="submission" date="2024-06" db="EMBL/GenBank/DDBJ databases">
        <title>The Natural Products Discovery Center: Release of the First 8490 Sequenced Strains for Exploring Actinobacteria Biosynthetic Diversity.</title>
        <authorList>
            <person name="Kalkreuter E."/>
            <person name="Kautsar S.A."/>
            <person name="Yang D."/>
            <person name="Bader C.D."/>
            <person name="Teijaro C.N."/>
            <person name="Fluegel L."/>
            <person name="Davis C.M."/>
            <person name="Simpson J.R."/>
            <person name="Lauterbach L."/>
            <person name="Steele A.D."/>
            <person name="Gui C."/>
            <person name="Meng S."/>
            <person name="Li G."/>
            <person name="Viehrig K."/>
            <person name="Ye F."/>
            <person name="Su P."/>
            <person name="Kiefer A.F."/>
            <person name="Nichols A."/>
            <person name="Cepeda A.J."/>
            <person name="Yan W."/>
            <person name="Fan B."/>
            <person name="Jiang Y."/>
            <person name="Adhikari A."/>
            <person name="Zheng C.-J."/>
            <person name="Schuster L."/>
            <person name="Cowan T.M."/>
            <person name="Smanski M.J."/>
            <person name="Chevrette M.G."/>
            <person name="De Carvalho L.P.S."/>
            <person name="Shen B."/>
        </authorList>
    </citation>
    <scope>NUCLEOTIDE SEQUENCE [LARGE SCALE GENOMIC DNA]</scope>
    <source>
        <strain evidence="2 3">NPDC000837</strain>
    </source>
</reference>